<sequence>MFSEKKFLATKETSKYKRLAELLRVIILQLGDDVPRAKKEFETYADWMKLPAEETLVGKNQAQMIDLYKTFRTRAGLGFERDVYLEQEPGDREVAAEKPIQFAVLVHNLRSAFNVGSIIRSTDCFGLEGVHLSGYSCSPDHVTVKSAARGCQEWIPIKRWDDPFECINWHKENGYEIIALETGEDIPDINKVTWPEKGLIVLGNEELGIAPEIMEATTMKVTIPMAGRKASMNVAGAYAIMAFCLRSAKG</sequence>
<evidence type="ECO:0000256" key="6">
    <source>
        <dbReference type="ARBA" id="ARBA00022884"/>
    </source>
</evidence>
<evidence type="ECO:0000259" key="7">
    <source>
        <dbReference type="Pfam" id="PF00588"/>
    </source>
</evidence>
<dbReference type="InterPro" id="IPR033671">
    <property type="entry name" value="TrmH"/>
</dbReference>
<dbReference type="EMBL" id="KF540243">
    <property type="protein sequence ID" value="AIF26718.1"/>
    <property type="molecule type" value="Genomic_DNA"/>
</dbReference>
<keyword evidence="5" id="KW-0819">tRNA processing</keyword>
<keyword evidence="6" id="KW-0694">RNA-binding</keyword>
<dbReference type="InterPro" id="IPR029026">
    <property type="entry name" value="tRNA_m1G_MTases_N"/>
</dbReference>
<feature type="domain" description="tRNA/rRNA methyltransferase SpoU type" evidence="7">
    <location>
        <begin position="102"/>
        <end position="242"/>
    </location>
</feature>
<dbReference type="GO" id="GO:0002938">
    <property type="term" value="P:tRNA guanine ribose methylation"/>
    <property type="evidence" value="ECO:0007669"/>
    <property type="project" value="TreeGrafter"/>
</dbReference>
<keyword evidence="3 8" id="KW-0808">Transferase</keyword>
<dbReference type="Gene3D" id="3.40.1280.10">
    <property type="match status" value="1"/>
</dbReference>
<evidence type="ECO:0000256" key="2">
    <source>
        <dbReference type="ARBA" id="ARBA00022603"/>
    </source>
</evidence>
<dbReference type="PANTHER" id="PTHR43453">
    <property type="entry name" value="RRNA METHYLASE-LIKE"/>
    <property type="match status" value="1"/>
</dbReference>
<reference evidence="8" key="1">
    <citation type="submission" date="2013-08" db="EMBL/GenBank/DDBJ databases">
        <title>Comparison of modified E. coli strains.</title>
        <authorList>
            <person name="Juergensen J."/>
            <person name="Bonge A."/>
            <person name="Streit W.R."/>
        </authorList>
    </citation>
    <scope>NUCLEOTIDE SEQUENCE</scope>
</reference>
<dbReference type="SUPFAM" id="SSF75217">
    <property type="entry name" value="alpha/beta knot"/>
    <property type="match status" value="1"/>
</dbReference>
<dbReference type="PANTHER" id="PTHR43453:SF1">
    <property type="entry name" value="TRNA_RRNA METHYLTRANSFERASE SPOU TYPE DOMAIN-CONTAINING PROTEIN"/>
    <property type="match status" value="1"/>
</dbReference>
<dbReference type="GO" id="GO:0000049">
    <property type="term" value="F:tRNA binding"/>
    <property type="evidence" value="ECO:0007669"/>
    <property type="project" value="UniProtKB-KW"/>
</dbReference>
<proteinExistence type="predicted"/>
<dbReference type="InterPro" id="IPR029028">
    <property type="entry name" value="Alpha/beta_knot_MTases"/>
</dbReference>
<organism evidence="8">
    <name type="scientific">uncultured bacterium fosmid pJB84D8</name>
    <dbReference type="NCBI Taxonomy" id="1478071"/>
    <lineage>
        <taxon>Bacteria</taxon>
        <taxon>environmental samples</taxon>
    </lineage>
</organism>
<dbReference type="AlphaFoldDB" id="A0A0H3U9Y4"/>
<evidence type="ECO:0000256" key="5">
    <source>
        <dbReference type="ARBA" id="ARBA00022694"/>
    </source>
</evidence>
<name>A0A0H3U9Y4_9BACT</name>
<dbReference type="Pfam" id="PF00588">
    <property type="entry name" value="SpoU_methylase"/>
    <property type="match status" value="1"/>
</dbReference>
<keyword evidence="4" id="KW-0949">S-adenosyl-L-methionine</keyword>
<dbReference type="GO" id="GO:0008173">
    <property type="term" value="F:RNA methyltransferase activity"/>
    <property type="evidence" value="ECO:0007669"/>
    <property type="project" value="InterPro"/>
</dbReference>
<accession>A0A0H3U9Y4</accession>
<evidence type="ECO:0000313" key="8">
    <source>
        <dbReference type="EMBL" id="AIF26718.1"/>
    </source>
</evidence>
<evidence type="ECO:0000256" key="3">
    <source>
        <dbReference type="ARBA" id="ARBA00022679"/>
    </source>
</evidence>
<evidence type="ECO:0000256" key="1">
    <source>
        <dbReference type="ARBA" id="ARBA00022555"/>
    </source>
</evidence>
<keyword evidence="2 8" id="KW-0489">Methyltransferase</keyword>
<protein>
    <submittedName>
        <fullName evidence="8">Putative tRNA/rRNA methyltransferase SpoU</fullName>
    </submittedName>
</protein>
<evidence type="ECO:0000256" key="4">
    <source>
        <dbReference type="ARBA" id="ARBA00022691"/>
    </source>
</evidence>
<dbReference type="InterPro" id="IPR001537">
    <property type="entry name" value="SpoU_MeTrfase"/>
</dbReference>
<keyword evidence="1" id="KW-0820">tRNA-binding</keyword>